<dbReference type="AlphaFoldDB" id="A0A820DEV8"/>
<dbReference type="EMBL" id="CAJOAY010011047">
    <property type="protein sequence ID" value="CAF4230881.1"/>
    <property type="molecule type" value="Genomic_DNA"/>
</dbReference>
<protein>
    <submittedName>
        <fullName evidence="1">Uncharacterized protein</fullName>
    </submittedName>
</protein>
<feature type="non-terminal residue" evidence="1">
    <location>
        <position position="1"/>
    </location>
</feature>
<sequence>MTFEYGTFEVCKQMEYKDVYNSNCDFKDPNLVVKQIRKSVYDILHKKLE</sequence>
<gene>
    <name evidence="1" type="ORF">OKA104_LOCUS42551</name>
</gene>
<evidence type="ECO:0000313" key="1">
    <source>
        <dbReference type="EMBL" id="CAF4230881.1"/>
    </source>
</evidence>
<accession>A0A820DEV8</accession>
<name>A0A820DEV8_9BILA</name>
<reference evidence="1" key="1">
    <citation type="submission" date="2021-02" db="EMBL/GenBank/DDBJ databases">
        <authorList>
            <person name="Nowell W R."/>
        </authorList>
    </citation>
    <scope>NUCLEOTIDE SEQUENCE</scope>
</reference>
<organism evidence="1 2">
    <name type="scientific">Adineta steineri</name>
    <dbReference type="NCBI Taxonomy" id="433720"/>
    <lineage>
        <taxon>Eukaryota</taxon>
        <taxon>Metazoa</taxon>
        <taxon>Spiralia</taxon>
        <taxon>Gnathifera</taxon>
        <taxon>Rotifera</taxon>
        <taxon>Eurotatoria</taxon>
        <taxon>Bdelloidea</taxon>
        <taxon>Adinetida</taxon>
        <taxon>Adinetidae</taxon>
        <taxon>Adineta</taxon>
    </lineage>
</organism>
<comment type="caution">
    <text evidence="1">The sequence shown here is derived from an EMBL/GenBank/DDBJ whole genome shotgun (WGS) entry which is preliminary data.</text>
</comment>
<proteinExistence type="predicted"/>
<dbReference type="Proteomes" id="UP000663881">
    <property type="component" value="Unassembled WGS sequence"/>
</dbReference>
<evidence type="ECO:0000313" key="2">
    <source>
        <dbReference type="Proteomes" id="UP000663881"/>
    </source>
</evidence>